<keyword evidence="2" id="KW-1185">Reference proteome</keyword>
<accession>A0AB35U302</accession>
<comment type="caution">
    <text evidence="1">The sequence shown here is derived from an EMBL/GenBank/DDBJ whole genome shotgun (WGS) entry which is preliminary data.</text>
</comment>
<dbReference type="AlphaFoldDB" id="A0AB35U302"/>
<evidence type="ECO:0000313" key="1">
    <source>
        <dbReference type="EMBL" id="MDX8420188.1"/>
    </source>
</evidence>
<organism evidence="1 2">
    <name type="scientific">Grylomicrobium aquisgranensis</name>
    <dbReference type="NCBI Taxonomy" id="2926318"/>
    <lineage>
        <taxon>Bacteria</taxon>
        <taxon>Bacillati</taxon>
        <taxon>Bacillota</taxon>
        <taxon>Erysipelotrichia</taxon>
        <taxon>Erysipelotrichales</taxon>
        <taxon>Erysipelotrichaceae</taxon>
        <taxon>Grylomicrobium</taxon>
    </lineage>
</organism>
<evidence type="ECO:0000313" key="2">
    <source>
        <dbReference type="Proteomes" id="UP001286174"/>
    </source>
</evidence>
<name>A0AB35U302_9FIRM</name>
<dbReference type="NCBIfam" id="NF045770">
    <property type="entry name" value="MPN403_MG284_C"/>
    <property type="match status" value="1"/>
</dbReference>
<dbReference type="RefSeq" id="WP_277634597.1">
    <property type="nucleotide sequence ID" value="NZ_JALBUR010000025.1"/>
</dbReference>
<reference evidence="1 2" key="1">
    <citation type="submission" date="2022-03" db="EMBL/GenBank/DDBJ databases">
        <title>Novel taxa within the pig intestine.</title>
        <authorList>
            <person name="Wylensek D."/>
            <person name="Bishof K."/>
            <person name="Afrizal A."/>
            <person name="Clavel T."/>
        </authorList>
    </citation>
    <scope>NUCLEOTIDE SEQUENCE [LARGE SCALE GENOMIC DNA]</scope>
    <source>
        <strain evidence="1 2">CLA-KB-P133</strain>
    </source>
</reference>
<dbReference type="InterPro" id="IPR058231">
    <property type="entry name" value="MG284-like_C"/>
</dbReference>
<dbReference type="EMBL" id="JALBUR010000025">
    <property type="protein sequence ID" value="MDX8420188.1"/>
    <property type="molecule type" value="Genomic_DNA"/>
</dbReference>
<proteinExistence type="predicted"/>
<gene>
    <name evidence="1" type="ORF">MOZ60_08790</name>
</gene>
<protein>
    <submittedName>
        <fullName evidence="1">Uncharacterized protein</fullName>
    </submittedName>
</protein>
<dbReference type="Proteomes" id="UP001286174">
    <property type="component" value="Unassembled WGS sequence"/>
</dbReference>
<sequence>MGEKKRKPEAEIMMAYLARNYRRSLMRLDLCRMEGISESRLIYEADHSYVCLIERALADCSPSTRQIINEEFLHKKDKDWYLGYWSRTTFYRKRKEAIGEFLHCLHI</sequence>